<gene>
    <name evidence="2" type="ORF">FM111_08645</name>
</gene>
<name>A0A1R4G1F7_BREDI</name>
<organism evidence="2 3">
    <name type="scientific">Brevundimonas diminuta 3F5N</name>
    <dbReference type="NCBI Taxonomy" id="1255603"/>
    <lineage>
        <taxon>Bacteria</taxon>
        <taxon>Pseudomonadati</taxon>
        <taxon>Pseudomonadota</taxon>
        <taxon>Alphaproteobacteria</taxon>
        <taxon>Caulobacterales</taxon>
        <taxon>Caulobacteraceae</taxon>
        <taxon>Brevundimonas</taxon>
    </lineage>
</organism>
<dbReference type="PIRSF" id="PIRSF020555">
    <property type="entry name" value="UCP020555"/>
    <property type="match status" value="1"/>
</dbReference>
<dbReference type="Proteomes" id="UP000195766">
    <property type="component" value="Unassembled WGS sequence"/>
</dbReference>
<evidence type="ECO:0000313" key="2">
    <source>
        <dbReference type="EMBL" id="SJM61998.1"/>
    </source>
</evidence>
<proteinExistence type="predicted"/>
<protein>
    <submittedName>
        <fullName evidence="2">Probable lipoprotein</fullName>
    </submittedName>
</protein>
<keyword evidence="2" id="KW-0449">Lipoprotein</keyword>
<reference evidence="2 3" key="1">
    <citation type="submission" date="2017-02" db="EMBL/GenBank/DDBJ databases">
        <authorList>
            <person name="Peterson S.W."/>
        </authorList>
    </citation>
    <scope>NUCLEOTIDE SEQUENCE [LARGE SCALE GENOMIC DNA]</scope>
    <source>
        <strain evidence="2 3">3F5N</strain>
    </source>
</reference>
<dbReference type="InterPro" id="IPR014508">
    <property type="entry name" value="UCP020555_TPR-like"/>
</dbReference>
<dbReference type="PROSITE" id="PS51257">
    <property type="entry name" value="PROKAR_LIPOPROTEIN"/>
    <property type="match status" value="1"/>
</dbReference>
<keyword evidence="1" id="KW-0732">Signal</keyword>
<evidence type="ECO:0000313" key="3">
    <source>
        <dbReference type="Proteomes" id="UP000195766"/>
    </source>
</evidence>
<feature type="chain" id="PRO_5010352420" evidence="1">
    <location>
        <begin position="21"/>
        <end position="121"/>
    </location>
</feature>
<dbReference type="AlphaFoldDB" id="A0A1R4G1F7"/>
<accession>A0A1R4G1F7</accession>
<dbReference type="OrthoDB" id="9800218at2"/>
<dbReference type="RefSeq" id="WP_087140579.1">
    <property type="nucleotide sequence ID" value="NZ_FUIE01000045.1"/>
</dbReference>
<sequence length="121" mass="13123">MRKLAGIAALAALMAVAACAPTTRFEWGAYEPALYAYAQNPERRDVYKTALEQAIERGRARDAVAPGLLAELGHLRLEEGDTAEAVKLFQEERTRFPESAQFMDRIIAQVGDGTAAAGGRN</sequence>
<evidence type="ECO:0000256" key="1">
    <source>
        <dbReference type="SAM" id="SignalP"/>
    </source>
</evidence>
<dbReference type="Pfam" id="PF16068">
    <property type="entry name" value="DUF4810"/>
    <property type="match status" value="1"/>
</dbReference>
<dbReference type="EMBL" id="FUIE01000045">
    <property type="protein sequence ID" value="SJM61998.1"/>
    <property type="molecule type" value="Genomic_DNA"/>
</dbReference>
<feature type="signal peptide" evidence="1">
    <location>
        <begin position="1"/>
        <end position="20"/>
    </location>
</feature>